<evidence type="ECO:0000313" key="3">
    <source>
        <dbReference type="EMBL" id="EGO24188.1"/>
    </source>
</evidence>
<dbReference type="Proteomes" id="UP000008064">
    <property type="component" value="Unassembled WGS sequence"/>
</dbReference>
<dbReference type="PANTHER" id="PTHR43991">
    <property type="entry name" value="WD REPEAT PROTEIN (AFU_ORTHOLOGUE AFUA_8G05640)-RELATED"/>
    <property type="match status" value="1"/>
</dbReference>
<keyword evidence="1" id="KW-0853">WD repeat</keyword>
<feature type="region of interest" description="Disordered" evidence="2">
    <location>
        <begin position="522"/>
        <end position="581"/>
    </location>
</feature>
<dbReference type="Gene3D" id="2.130.10.10">
    <property type="entry name" value="YVTN repeat-like/Quinoprotein amine dehydrogenase"/>
    <property type="match status" value="1"/>
</dbReference>
<dbReference type="EMBL" id="GL945434">
    <property type="protein sequence ID" value="EGO24188.1"/>
    <property type="molecule type" value="Genomic_DNA"/>
</dbReference>
<protein>
    <submittedName>
        <fullName evidence="3">Uncharacterized protein</fullName>
    </submittedName>
</protein>
<dbReference type="PROSITE" id="PS50082">
    <property type="entry name" value="WD_REPEATS_2"/>
    <property type="match status" value="1"/>
</dbReference>
<feature type="region of interest" description="Disordered" evidence="2">
    <location>
        <begin position="471"/>
        <end position="510"/>
    </location>
</feature>
<dbReference type="SUPFAM" id="SSF50978">
    <property type="entry name" value="WD40 repeat-like"/>
    <property type="match status" value="1"/>
</dbReference>
<name>F8NXZ6_SERL9</name>
<dbReference type="InterPro" id="IPR001680">
    <property type="entry name" value="WD40_rpt"/>
</dbReference>
<dbReference type="OrthoDB" id="64353at2759"/>
<feature type="repeat" description="WD" evidence="1">
    <location>
        <begin position="250"/>
        <end position="282"/>
    </location>
</feature>
<proteinExistence type="predicted"/>
<evidence type="ECO:0000256" key="2">
    <source>
        <dbReference type="SAM" id="MobiDB-lite"/>
    </source>
</evidence>
<dbReference type="InterPro" id="IPR015943">
    <property type="entry name" value="WD40/YVTN_repeat-like_dom_sf"/>
</dbReference>
<dbReference type="HOGENOM" id="CLU_005870_0_0_1"/>
<reference evidence="3" key="1">
    <citation type="submission" date="2011-04" db="EMBL/GenBank/DDBJ databases">
        <title>Evolution of plant cell wall degrading machinery underlies the functional diversity of forest fungi.</title>
        <authorList>
            <consortium name="US DOE Joint Genome Institute (JGI-PGF)"/>
            <person name="Eastwood D.C."/>
            <person name="Floudas D."/>
            <person name="Binder M."/>
            <person name="Majcherczyk A."/>
            <person name="Schneider P."/>
            <person name="Aerts A."/>
            <person name="Asiegbu F.O."/>
            <person name="Baker S.E."/>
            <person name="Barry K."/>
            <person name="Bendiksby M."/>
            <person name="Blumentritt M."/>
            <person name="Coutinho P.M."/>
            <person name="Cullen D."/>
            <person name="Cullen D."/>
            <person name="Gathman A."/>
            <person name="Goodell B."/>
            <person name="Henrissat B."/>
            <person name="Ihrmark K."/>
            <person name="Kauserud H."/>
            <person name="Kohler A."/>
            <person name="LaButti K."/>
            <person name="Lapidus A."/>
            <person name="Lavin J.L."/>
            <person name="Lee Y.-H."/>
            <person name="Lindquist E."/>
            <person name="Lilly W."/>
            <person name="Lucas S."/>
            <person name="Morin E."/>
            <person name="Murat C."/>
            <person name="Oguiza J.A."/>
            <person name="Park J."/>
            <person name="Pisabarro A.G."/>
            <person name="Riley R."/>
            <person name="Rosling A."/>
            <person name="Salamov A."/>
            <person name="Schmidt O."/>
            <person name="Schmutz J."/>
            <person name="Skrede I."/>
            <person name="Stenlid J."/>
            <person name="Wiebenga A."/>
            <person name="Xie X."/>
            <person name="Kues U."/>
            <person name="Hibbett D.S."/>
            <person name="Hoffmeister D."/>
            <person name="Hogberg N."/>
            <person name="Martin F."/>
            <person name="Grigoriev I.V."/>
            <person name="Watkinson S.C."/>
        </authorList>
    </citation>
    <scope>NUCLEOTIDE SEQUENCE</scope>
    <source>
        <strain evidence="3">S7.9</strain>
    </source>
</reference>
<dbReference type="GeneID" id="18819175"/>
<dbReference type="InterPro" id="IPR036322">
    <property type="entry name" value="WD40_repeat_dom_sf"/>
</dbReference>
<dbReference type="RefSeq" id="XP_007318207.1">
    <property type="nucleotide sequence ID" value="XM_007318145.1"/>
</dbReference>
<gene>
    <name evidence="3" type="ORF">SERLADRAFT_467097</name>
</gene>
<evidence type="ECO:0000256" key="1">
    <source>
        <dbReference type="PROSITE-ProRule" id="PRU00221"/>
    </source>
</evidence>
<feature type="compositionally biased region" description="Basic and acidic residues" evidence="2">
    <location>
        <begin position="493"/>
        <end position="510"/>
    </location>
</feature>
<dbReference type="PANTHER" id="PTHR43991:SF9">
    <property type="entry name" value="DUF2415 DOMAIN-CONTAINING PROTEIN"/>
    <property type="match status" value="1"/>
</dbReference>
<feature type="compositionally biased region" description="Low complexity" evidence="2">
    <location>
        <begin position="530"/>
        <end position="543"/>
    </location>
</feature>
<dbReference type="KEGG" id="sla:SERLADRAFT_467097"/>
<feature type="compositionally biased region" description="Polar residues" evidence="2">
    <location>
        <begin position="548"/>
        <end position="559"/>
    </location>
</feature>
<sequence length="633" mass="68817">MARHSSLLASPSPSNIVPTNVTIGHVQLRDLIICPRERGIVNYVQGLSIVEHDLNVPGSAPRSIADLSFNPNTITSLQISGKDATLLAAGGQDAEIHLSLHASSSPSQSRHRQRSRNLLWNYYRQLPGSINNSVLLTSLSLSRSHESSVEPRLVVSNNDCSVKFYDIPMSGQTSPKDIYQVGQLLLDVPVNHSSISPDGRTLLSVGDSPQIYLHQLNGGSRIKFTPIMSLSVPPPDVNLHSSSALAASFSTAFSGDGMKFAVASQEGVVAVWDVRSSKPLKVLQTDKSRLSSGLLGNGSAGGWLSDDPSDWTRGGSRAPGWGVRSVKFGSGGLNGQRGRELMTFTEHTCFLHVVDALTFETEEVIHVPGIPGRRNTLHSPAVQPPIVIQPPPTSPPRQASDWTRAVVSLEEAFRVSTAGSPSRVSSSRWRAAQHSMRRNDDDSDSVVIIPPLGDVVAENDVRSLLTRHGVRSRHPNGFAVRPPPPLSGGHSGGGDHEIYGDYHTDYDDNRDREAGDLEMEVDELESDCLSSHTPSRSSSPSPSVHLPMQTSPIPVSSPSRIAPTPHHHRHHGRSRRRTITRDDFVERQDYDLDLAGTCFDPSGGYIYVAGVDSISEWAVRGADKRWWCESAWM</sequence>
<feature type="compositionally biased region" description="Basic residues" evidence="2">
    <location>
        <begin position="565"/>
        <end position="578"/>
    </location>
</feature>
<dbReference type="AlphaFoldDB" id="F8NXZ6"/>
<accession>F8NXZ6</accession>
<organism>
    <name type="scientific">Serpula lacrymans var. lacrymans (strain S7.9)</name>
    <name type="common">Dry rot fungus</name>
    <dbReference type="NCBI Taxonomy" id="578457"/>
    <lineage>
        <taxon>Eukaryota</taxon>
        <taxon>Fungi</taxon>
        <taxon>Dikarya</taxon>
        <taxon>Basidiomycota</taxon>
        <taxon>Agaricomycotina</taxon>
        <taxon>Agaricomycetes</taxon>
        <taxon>Agaricomycetidae</taxon>
        <taxon>Boletales</taxon>
        <taxon>Coniophorineae</taxon>
        <taxon>Serpulaceae</taxon>
        <taxon>Serpula</taxon>
    </lineage>
</organism>